<evidence type="ECO:0000313" key="1">
    <source>
        <dbReference type="EMBL" id="TDS08390.1"/>
    </source>
</evidence>
<name>A0A4R7CT46_9SPHI</name>
<sequence length="67" mass="7809">MHYNNKSNEHTFMILQAVNVFSKAQQKQIKGSGSGRAKMNDIACWYRAPDLINLHSFRKNDYMSMEL</sequence>
<dbReference type="AlphaFoldDB" id="A0A4R7CT46"/>
<keyword evidence="2" id="KW-1185">Reference proteome</keyword>
<protein>
    <submittedName>
        <fullName evidence="1">Uncharacterized protein</fullName>
    </submittedName>
</protein>
<gene>
    <name evidence="1" type="ORF">B0I21_1122</name>
</gene>
<accession>A0A4R7CT46</accession>
<dbReference type="Proteomes" id="UP000294752">
    <property type="component" value="Unassembled WGS sequence"/>
</dbReference>
<dbReference type="EMBL" id="SNZV01000012">
    <property type="protein sequence ID" value="TDS08390.1"/>
    <property type="molecule type" value="Genomic_DNA"/>
</dbReference>
<reference evidence="1 2" key="1">
    <citation type="submission" date="2019-03" db="EMBL/GenBank/DDBJ databases">
        <title>Genomic Encyclopedia of Type Strains, Phase III (KMG-III): the genomes of soil and plant-associated and newly described type strains.</title>
        <authorList>
            <person name="Whitman W."/>
        </authorList>
    </citation>
    <scope>NUCLEOTIDE SEQUENCE [LARGE SCALE GENOMIC DNA]</scope>
    <source>
        <strain evidence="1 2">CGMCC 1.12801</strain>
    </source>
</reference>
<evidence type="ECO:0000313" key="2">
    <source>
        <dbReference type="Proteomes" id="UP000294752"/>
    </source>
</evidence>
<proteinExistence type="predicted"/>
<comment type="caution">
    <text evidence="1">The sequence shown here is derived from an EMBL/GenBank/DDBJ whole genome shotgun (WGS) entry which is preliminary data.</text>
</comment>
<organism evidence="1 2">
    <name type="scientific">Sphingobacterium paludis</name>
    <dbReference type="NCBI Taxonomy" id="1476465"/>
    <lineage>
        <taxon>Bacteria</taxon>
        <taxon>Pseudomonadati</taxon>
        <taxon>Bacteroidota</taxon>
        <taxon>Sphingobacteriia</taxon>
        <taxon>Sphingobacteriales</taxon>
        <taxon>Sphingobacteriaceae</taxon>
        <taxon>Sphingobacterium</taxon>
    </lineage>
</organism>